<comment type="caution">
    <text evidence="2">The sequence shown here is derived from an EMBL/GenBank/DDBJ whole genome shotgun (WGS) entry which is preliminary data.</text>
</comment>
<accession>A0A0A2VI67</accession>
<reference evidence="2 3" key="1">
    <citation type="submission" date="2013-08" db="EMBL/GenBank/DDBJ databases">
        <title>Genome of Pontibacillus chungwhensis.</title>
        <authorList>
            <person name="Wang Q."/>
            <person name="Wang G."/>
        </authorList>
    </citation>
    <scope>NUCLEOTIDE SEQUENCE [LARGE SCALE GENOMIC DNA]</scope>
    <source>
        <strain evidence="2 3">BH030062</strain>
    </source>
</reference>
<evidence type="ECO:0000313" key="3">
    <source>
        <dbReference type="Proteomes" id="UP000030153"/>
    </source>
</evidence>
<name>A0A0A2VI67_9BACI</name>
<dbReference type="EMBL" id="AVBG01000001">
    <property type="protein sequence ID" value="KGP93290.1"/>
    <property type="molecule type" value="Genomic_DNA"/>
</dbReference>
<protein>
    <recommendedName>
        <fullName evidence="1">AB hydrolase-1 domain-containing protein</fullName>
    </recommendedName>
</protein>
<dbReference type="Gene3D" id="3.40.50.1820">
    <property type="entry name" value="alpha/beta hydrolase"/>
    <property type="match status" value="1"/>
</dbReference>
<dbReference type="eggNOG" id="COG2267">
    <property type="taxonomic scope" value="Bacteria"/>
</dbReference>
<evidence type="ECO:0000313" key="2">
    <source>
        <dbReference type="EMBL" id="KGP93290.1"/>
    </source>
</evidence>
<keyword evidence="3" id="KW-1185">Reference proteome</keyword>
<dbReference type="AlphaFoldDB" id="A0A0A2VI67"/>
<dbReference type="STRING" id="1385513.N780_12035"/>
<gene>
    <name evidence="2" type="ORF">N780_12035</name>
</gene>
<feature type="domain" description="AB hydrolase-1" evidence="1">
    <location>
        <begin position="31"/>
        <end position="159"/>
    </location>
</feature>
<proteinExistence type="predicted"/>
<dbReference type="Proteomes" id="UP000030153">
    <property type="component" value="Unassembled WGS sequence"/>
</dbReference>
<organism evidence="2 3">
    <name type="scientific">Pontibacillus chungwhensis BH030062</name>
    <dbReference type="NCBI Taxonomy" id="1385513"/>
    <lineage>
        <taxon>Bacteria</taxon>
        <taxon>Bacillati</taxon>
        <taxon>Bacillota</taxon>
        <taxon>Bacilli</taxon>
        <taxon>Bacillales</taxon>
        <taxon>Bacillaceae</taxon>
        <taxon>Pontibacillus</taxon>
    </lineage>
</organism>
<dbReference type="RefSeq" id="WP_036779174.1">
    <property type="nucleotide sequence ID" value="NZ_AVBG01000001.1"/>
</dbReference>
<evidence type="ECO:0000259" key="1">
    <source>
        <dbReference type="Pfam" id="PF00561"/>
    </source>
</evidence>
<dbReference type="InterPro" id="IPR029058">
    <property type="entry name" value="AB_hydrolase_fold"/>
</dbReference>
<sequence length="290" mass="33848">MGEVKVCTFKARDHAHLQYYFYSEGAAKSKPTIIFIHGITAELHHIRQFASKAKKEANVIIPILRGYHPALIRGDLQYKGQYDDDLEDLCLYLQSIDLQNVYWCGHSMGCGNLLRVLKKETVSKLSKGFIFLSPFFHPRLPVYNFQNSSNKELNNIYEVKLFKSILLYTLHQFKVQIFNKSKVLKVPDDFHENNLLHLSFRLLISRIPEVKMLNTLYRSQIPLFMMIGDEDEVTNATKLAEWWKGRTDHPYKLQKGHNHNSIISEESNVYEVLNWIKTAFEKQTKIISKP</sequence>
<dbReference type="Pfam" id="PF00561">
    <property type="entry name" value="Abhydrolase_1"/>
    <property type="match status" value="1"/>
</dbReference>
<dbReference type="InterPro" id="IPR000073">
    <property type="entry name" value="AB_hydrolase_1"/>
</dbReference>
<dbReference type="SUPFAM" id="SSF53474">
    <property type="entry name" value="alpha/beta-Hydrolases"/>
    <property type="match status" value="1"/>
</dbReference>